<dbReference type="PANTHER" id="PTHR38462:SF1">
    <property type="entry name" value="YPRB RIBONUCLEASE H-LIKE DOMAIN-CONTAINING PROTEIN"/>
    <property type="match status" value="1"/>
</dbReference>
<proteinExistence type="predicted"/>
<dbReference type="PANTHER" id="PTHR38462">
    <property type="entry name" value="EXONUCLEASE-LIKE PROTEIN"/>
    <property type="match status" value="1"/>
</dbReference>
<dbReference type="Proteomes" id="UP001597337">
    <property type="component" value="Unassembled WGS sequence"/>
</dbReference>
<dbReference type="EMBL" id="JBHUHX010000016">
    <property type="protein sequence ID" value="MFD2111828.1"/>
    <property type="molecule type" value="Genomic_DNA"/>
</dbReference>
<evidence type="ECO:0000313" key="3">
    <source>
        <dbReference type="EMBL" id="MFD2111828.1"/>
    </source>
</evidence>
<dbReference type="RefSeq" id="WP_386025578.1">
    <property type="nucleotide sequence ID" value="NZ_JBHUHX010000016.1"/>
</dbReference>
<dbReference type="InterPro" id="IPR038720">
    <property type="entry name" value="YprB_RNase_H-like_dom"/>
</dbReference>
<keyword evidence="4" id="KW-1185">Reference proteome</keyword>
<dbReference type="Gene3D" id="1.25.40.10">
    <property type="entry name" value="Tetratricopeptide repeat domain"/>
    <property type="match status" value="1"/>
</dbReference>
<evidence type="ECO:0000256" key="1">
    <source>
        <dbReference type="SAM" id="MobiDB-lite"/>
    </source>
</evidence>
<protein>
    <submittedName>
        <fullName evidence="3">Ribonuclease H-like domain-containing protein</fullName>
    </submittedName>
</protein>
<dbReference type="InterPro" id="IPR012337">
    <property type="entry name" value="RNaseH-like_sf"/>
</dbReference>
<feature type="region of interest" description="Disordered" evidence="1">
    <location>
        <begin position="1"/>
        <end position="38"/>
    </location>
</feature>
<comment type="caution">
    <text evidence="3">The sequence shown here is derived from an EMBL/GenBank/DDBJ whole genome shotgun (WGS) entry which is preliminary data.</text>
</comment>
<dbReference type="SUPFAM" id="SSF53098">
    <property type="entry name" value="Ribonuclease H-like"/>
    <property type="match status" value="1"/>
</dbReference>
<evidence type="ECO:0000259" key="2">
    <source>
        <dbReference type="Pfam" id="PF13482"/>
    </source>
</evidence>
<reference evidence="4" key="1">
    <citation type="journal article" date="2019" name="Int. J. Syst. Evol. Microbiol.">
        <title>The Global Catalogue of Microorganisms (GCM) 10K type strain sequencing project: providing services to taxonomists for standard genome sequencing and annotation.</title>
        <authorList>
            <consortium name="The Broad Institute Genomics Platform"/>
            <consortium name="The Broad Institute Genome Sequencing Center for Infectious Disease"/>
            <person name="Wu L."/>
            <person name="Ma J."/>
        </authorList>
    </citation>
    <scope>NUCLEOTIDE SEQUENCE [LARGE SCALE GENOMIC DNA]</scope>
    <source>
        <strain evidence="4">KACC 12597</strain>
    </source>
</reference>
<feature type="domain" description="YprB ribonuclease H-like" evidence="2">
    <location>
        <begin position="140"/>
        <end position="307"/>
    </location>
</feature>
<sequence>MADRSLAGRLGRLRGQTKGASVGVDDSPTASGNVDPAPLVRAGTVAQVSFADRVQRLMGAPSVRLPREPDESALAESIGAERIAPGVLRLDRLLDGRTRHGSAPLSCFVLDPDPGLQRPLVEMCSRPECVDGEGLRWPAVFLDTETSGLAGGTGTWAFMTGVLRQDGAGWRLRQYLLARLDAEPVYLEAVRDELADAGTLVTYNGRSFDGPLLSTRFRLAGFPDPLRDLHHLDLLGPVRRAFGRVWPNCRLATAETRLLRFVREGDLPGSEAPAAWLGWLRQGEIAPLSRVLRHNRWDLLSLAGLMPVLARSFEDPAALGADTHAVARFHRSKGRESMALRLLEFERGRLGPEALLDLARLYRRQGDWESALRLWESLTASGDPQARLALAKYHEHRTRDVALALELANGLPPGADRERRCDRLRGKLTEVGEDADRDIEGDRRLSAD</sequence>
<accession>A0ABW4Y7D4</accession>
<evidence type="ECO:0000313" key="4">
    <source>
        <dbReference type="Proteomes" id="UP001597337"/>
    </source>
</evidence>
<name>A0ABW4Y7D4_9GAMM</name>
<dbReference type="InterPro" id="IPR011990">
    <property type="entry name" value="TPR-like_helical_dom_sf"/>
</dbReference>
<gene>
    <name evidence="3" type="ORF">ACFSJC_08250</name>
</gene>
<organism evidence="3 4">
    <name type="scientific">Thiorhodococcus fuscus</name>
    <dbReference type="NCBI Taxonomy" id="527200"/>
    <lineage>
        <taxon>Bacteria</taxon>
        <taxon>Pseudomonadati</taxon>
        <taxon>Pseudomonadota</taxon>
        <taxon>Gammaproteobacteria</taxon>
        <taxon>Chromatiales</taxon>
        <taxon>Chromatiaceae</taxon>
        <taxon>Thiorhodococcus</taxon>
    </lineage>
</organism>
<dbReference type="Pfam" id="PF13482">
    <property type="entry name" value="RNase_H_2"/>
    <property type="match status" value="1"/>
</dbReference>